<proteinExistence type="predicted"/>
<reference evidence="1" key="1">
    <citation type="submission" date="2023-11" db="EMBL/GenBank/DDBJ databases">
        <authorList>
            <person name="Poullet M."/>
        </authorList>
    </citation>
    <scope>NUCLEOTIDE SEQUENCE</scope>
    <source>
        <strain evidence="1">E1834</strain>
    </source>
</reference>
<comment type="caution">
    <text evidence="1">The sequence shown here is derived from an EMBL/GenBank/DDBJ whole genome shotgun (WGS) entry which is preliminary data.</text>
</comment>
<protein>
    <submittedName>
        <fullName evidence="1">Uncharacterized protein</fullName>
    </submittedName>
</protein>
<keyword evidence="2" id="KW-1185">Reference proteome</keyword>
<accession>A0ACB1A837</accession>
<organism evidence="1 2">
    <name type="scientific">Meloidogyne enterolobii</name>
    <name type="common">Root-knot nematode worm</name>
    <name type="synonym">Meloidogyne mayaguensis</name>
    <dbReference type="NCBI Taxonomy" id="390850"/>
    <lineage>
        <taxon>Eukaryota</taxon>
        <taxon>Metazoa</taxon>
        <taxon>Ecdysozoa</taxon>
        <taxon>Nematoda</taxon>
        <taxon>Chromadorea</taxon>
        <taxon>Rhabditida</taxon>
        <taxon>Tylenchina</taxon>
        <taxon>Tylenchomorpha</taxon>
        <taxon>Tylenchoidea</taxon>
        <taxon>Meloidogynidae</taxon>
        <taxon>Meloidogyninae</taxon>
        <taxon>Meloidogyne</taxon>
    </lineage>
</organism>
<sequence>MAVPPILGSSYLRKLSKNIGGKLKRLSRPLISGGIGDKMDKGNLWIVPGFTILIFACLWTTKLSKVALEESTCRGASIYDFTGTQLDQDAQRHCQTARRYYVAPEEPLLYDYKWKLDRQVKNPEVSVFFVFSGKYKNIKCVLLRVLSRIIYFFRNVILLKIHTSYCCIFPEYNSIKNTSYYYVFSGNV</sequence>
<gene>
    <name evidence="1" type="ORF">MENTE1834_LOCUS35259</name>
</gene>
<dbReference type="EMBL" id="CAVMJV010000067">
    <property type="protein sequence ID" value="CAK5087647.1"/>
    <property type="molecule type" value="Genomic_DNA"/>
</dbReference>
<name>A0ACB1A837_MELEN</name>
<evidence type="ECO:0000313" key="1">
    <source>
        <dbReference type="EMBL" id="CAK5087647.1"/>
    </source>
</evidence>
<evidence type="ECO:0000313" key="2">
    <source>
        <dbReference type="Proteomes" id="UP001497535"/>
    </source>
</evidence>
<dbReference type="Proteomes" id="UP001497535">
    <property type="component" value="Unassembled WGS sequence"/>
</dbReference>